<dbReference type="MEROPS" id="S10.008"/>
<evidence type="ECO:0000256" key="3">
    <source>
        <dbReference type="ARBA" id="ARBA00022670"/>
    </source>
</evidence>
<organism evidence="7 8">
    <name type="scientific">Hypholoma sublateritium (strain FD-334 SS-4)</name>
    <dbReference type="NCBI Taxonomy" id="945553"/>
    <lineage>
        <taxon>Eukaryota</taxon>
        <taxon>Fungi</taxon>
        <taxon>Dikarya</taxon>
        <taxon>Basidiomycota</taxon>
        <taxon>Agaricomycotina</taxon>
        <taxon>Agaricomycetes</taxon>
        <taxon>Agaricomycetidae</taxon>
        <taxon>Agaricales</taxon>
        <taxon>Agaricineae</taxon>
        <taxon>Strophariaceae</taxon>
        <taxon>Hypholoma</taxon>
    </lineage>
</organism>
<dbReference type="EMBL" id="KN817621">
    <property type="protein sequence ID" value="KJA16443.1"/>
    <property type="molecule type" value="Genomic_DNA"/>
</dbReference>
<keyword evidence="5" id="KW-0325">Glycoprotein</keyword>
<dbReference type="PROSITE" id="PS00131">
    <property type="entry name" value="CARBOXYPEPT_SER_SER"/>
    <property type="match status" value="1"/>
</dbReference>
<evidence type="ECO:0000256" key="2">
    <source>
        <dbReference type="ARBA" id="ARBA00022645"/>
    </source>
</evidence>
<proteinExistence type="inferred from homology"/>
<dbReference type="GO" id="GO:0006508">
    <property type="term" value="P:proteolysis"/>
    <property type="evidence" value="ECO:0007669"/>
    <property type="project" value="UniProtKB-KW"/>
</dbReference>
<evidence type="ECO:0000256" key="4">
    <source>
        <dbReference type="ARBA" id="ARBA00022801"/>
    </source>
</evidence>
<evidence type="ECO:0000256" key="6">
    <source>
        <dbReference type="RuleBase" id="RU361156"/>
    </source>
</evidence>
<dbReference type="InterPro" id="IPR001563">
    <property type="entry name" value="Peptidase_S10"/>
</dbReference>
<dbReference type="InterPro" id="IPR018202">
    <property type="entry name" value="Ser_caboxypep_ser_AS"/>
</dbReference>
<dbReference type="GO" id="GO:0004185">
    <property type="term" value="F:serine-type carboxypeptidase activity"/>
    <property type="evidence" value="ECO:0007669"/>
    <property type="project" value="UniProtKB-UniRule"/>
</dbReference>
<dbReference type="AlphaFoldDB" id="A0A0D2LZT6"/>
<evidence type="ECO:0000256" key="5">
    <source>
        <dbReference type="ARBA" id="ARBA00023180"/>
    </source>
</evidence>
<dbReference type="SUPFAM" id="SSF53474">
    <property type="entry name" value="alpha/beta-Hydrolases"/>
    <property type="match status" value="1"/>
</dbReference>
<keyword evidence="4 6" id="KW-0378">Hydrolase</keyword>
<dbReference type="Proteomes" id="UP000054270">
    <property type="component" value="Unassembled WGS sequence"/>
</dbReference>
<dbReference type="STRING" id="945553.A0A0D2LZT6"/>
<sequence>MLSMRLFNSKCGQIPVVDGVIGGVPHLSVSQKAANLLAEPLRVTNTTTPGKLRFVENSGICETTPNVYQASGYGDLTEVDSIWFWFFAARNNPDTAPLTLWFNGGPGSTSMIGLFQEHGPCRISNDSTTVVLNPYSWNNESNIMYIDQPVGTGLSHGNISRVGTSAQAAADIWSFMQIFLSDPKFSQYQTRDLAIWTESYGGHYGPAFAAHFLDQNSAIANKSITGIPLNLKTLAIGNGLTDPLVQYPGYAEYAGNNPYRVLGSSSFLSQINTSWSEPNGCEARITACYNTTVPSETCSDAQNFCNDNILSAFQTETNFDIYFVPGFFNDTYPPDFTTYLESVASSIGVDVGVQYTESNATVYTAFAETGDWMSNARPNLETVINAGIRTLIFDGDADFICNYVGFEAMVDNLNTQFTTEYKTQSFQDYVVAGQKAGQFKQAGNFTYIRVFGAGHEVAAYKFGTLQYGQAASQMFREFTITPANQTVSTPSSSAQTQGPSLPRSAVLMYLLAALIEYQKNCLPS</sequence>
<gene>
    <name evidence="7" type="ORF">HYPSUDRAFT_91304</name>
</gene>
<dbReference type="Gene3D" id="3.40.50.1820">
    <property type="entry name" value="alpha/beta hydrolase"/>
    <property type="match status" value="1"/>
</dbReference>
<keyword evidence="8" id="KW-1185">Reference proteome</keyword>
<keyword evidence="3 6" id="KW-0645">Protease</keyword>
<reference evidence="8" key="1">
    <citation type="submission" date="2014-04" db="EMBL/GenBank/DDBJ databases">
        <title>Evolutionary Origins and Diversification of the Mycorrhizal Mutualists.</title>
        <authorList>
            <consortium name="DOE Joint Genome Institute"/>
            <consortium name="Mycorrhizal Genomics Consortium"/>
            <person name="Kohler A."/>
            <person name="Kuo A."/>
            <person name="Nagy L.G."/>
            <person name="Floudas D."/>
            <person name="Copeland A."/>
            <person name="Barry K.W."/>
            <person name="Cichocki N."/>
            <person name="Veneault-Fourrey C."/>
            <person name="LaButti K."/>
            <person name="Lindquist E.A."/>
            <person name="Lipzen A."/>
            <person name="Lundell T."/>
            <person name="Morin E."/>
            <person name="Murat C."/>
            <person name="Riley R."/>
            <person name="Ohm R."/>
            <person name="Sun H."/>
            <person name="Tunlid A."/>
            <person name="Henrissat B."/>
            <person name="Grigoriev I.V."/>
            <person name="Hibbett D.S."/>
            <person name="Martin F."/>
        </authorList>
    </citation>
    <scope>NUCLEOTIDE SEQUENCE [LARGE SCALE GENOMIC DNA]</scope>
    <source>
        <strain evidence="8">FD-334 SS-4</strain>
    </source>
</reference>
<dbReference type="Pfam" id="PF00450">
    <property type="entry name" value="Peptidase_S10"/>
    <property type="match status" value="1"/>
</dbReference>
<evidence type="ECO:0000256" key="1">
    <source>
        <dbReference type="ARBA" id="ARBA00009431"/>
    </source>
</evidence>
<protein>
    <recommendedName>
        <fullName evidence="6">Carboxypeptidase</fullName>
        <ecNumber evidence="6">3.4.16.-</ecNumber>
    </recommendedName>
</protein>
<dbReference type="GO" id="GO:0000324">
    <property type="term" value="C:fungal-type vacuole"/>
    <property type="evidence" value="ECO:0007669"/>
    <property type="project" value="TreeGrafter"/>
</dbReference>
<accession>A0A0D2LZT6</accession>
<evidence type="ECO:0000313" key="8">
    <source>
        <dbReference type="Proteomes" id="UP000054270"/>
    </source>
</evidence>
<dbReference type="Gene3D" id="1.10.287.410">
    <property type="match status" value="1"/>
</dbReference>
<evidence type="ECO:0000313" key="7">
    <source>
        <dbReference type="EMBL" id="KJA16443.1"/>
    </source>
</evidence>
<dbReference type="PANTHER" id="PTHR11802">
    <property type="entry name" value="SERINE PROTEASE FAMILY S10 SERINE CARBOXYPEPTIDASE"/>
    <property type="match status" value="1"/>
</dbReference>
<dbReference type="EC" id="3.4.16.-" evidence="6"/>
<dbReference type="InterPro" id="IPR029058">
    <property type="entry name" value="AB_hydrolase_fold"/>
</dbReference>
<comment type="similarity">
    <text evidence="1 6">Belongs to the peptidase S10 family.</text>
</comment>
<dbReference type="OrthoDB" id="443318at2759"/>
<keyword evidence="2 6" id="KW-0121">Carboxypeptidase</keyword>
<dbReference type="OMA" id="EVWAKIL"/>
<dbReference type="PANTHER" id="PTHR11802:SF64">
    <property type="entry name" value="CARBOXYPEPTIDASE"/>
    <property type="match status" value="1"/>
</dbReference>
<dbReference type="PRINTS" id="PR00724">
    <property type="entry name" value="CRBOXYPTASEC"/>
</dbReference>
<name>A0A0D2LZT6_HYPSF</name>